<comment type="caution">
    <text evidence="1">The sequence shown here is derived from an EMBL/GenBank/DDBJ whole genome shotgun (WGS) entry which is preliminary data.</text>
</comment>
<accession>X1BZB7</accession>
<gene>
    <name evidence="1" type="ORF">S01H4_39668</name>
</gene>
<reference evidence="1" key="1">
    <citation type="journal article" date="2014" name="Front. Microbiol.">
        <title>High frequency of phylogenetically diverse reductive dehalogenase-homologous genes in deep subseafloor sedimentary metagenomes.</title>
        <authorList>
            <person name="Kawai M."/>
            <person name="Futagami T."/>
            <person name="Toyoda A."/>
            <person name="Takaki Y."/>
            <person name="Nishi S."/>
            <person name="Hori S."/>
            <person name="Arai W."/>
            <person name="Tsubouchi T."/>
            <person name="Morono Y."/>
            <person name="Uchiyama I."/>
            <person name="Ito T."/>
            <person name="Fujiyama A."/>
            <person name="Inagaki F."/>
            <person name="Takami H."/>
        </authorList>
    </citation>
    <scope>NUCLEOTIDE SEQUENCE</scope>
    <source>
        <strain evidence="1">Expedition CK06-06</strain>
    </source>
</reference>
<evidence type="ECO:0000313" key="1">
    <source>
        <dbReference type="EMBL" id="GAH01201.1"/>
    </source>
</evidence>
<proteinExistence type="predicted"/>
<sequence>SELDAGVFNFVVKPIVSSFYKYWTDKDAKVGTTEQIRLGLDSARNLILNGGYTEEKFNEIIDKTFKSYLENDQTTRQCKKTHKNYSRLEAVSKKLLISQVKEALILLGIKEDVKTYNDLSRATYKTKEKAYQALIVQLDLNEAGIKIVEEDDNILKVAVGKNFITTTLRKGFDLTKQKLIDELDEIFY</sequence>
<name>X1BZB7_9ZZZZ</name>
<dbReference type="AlphaFoldDB" id="X1BZB7"/>
<dbReference type="EMBL" id="BART01021515">
    <property type="protein sequence ID" value="GAH01201.1"/>
    <property type="molecule type" value="Genomic_DNA"/>
</dbReference>
<feature type="non-terminal residue" evidence="1">
    <location>
        <position position="1"/>
    </location>
</feature>
<protein>
    <submittedName>
        <fullName evidence="1">Uncharacterized protein</fullName>
    </submittedName>
</protein>
<organism evidence="1">
    <name type="scientific">marine sediment metagenome</name>
    <dbReference type="NCBI Taxonomy" id="412755"/>
    <lineage>
        <taxon>unclassified sequences</taxon>
        <taxon>metagenomes</taxon>
        <taxon>ecological metagenomes</taxon>
    </lineage>
</organism>